<dbReference type="EMBL" id="LN831302">
    <property type="protein sequence ID" value="CQH50269.1"/>
    <property type="molecule type" value="Genomic_DNA"/>
</dbReference>
<keyword evidence="3" id="KW-0378">Hydrolase</keyword>
<dbReference type="Pfam" id="PF07687">
    <property type="entry name" value="M20_dimer"/>
    <property type="match status" value="1"/>
</dbReference>
<dbReference type="SUPFAM" id="SSF53187">
    <property type="entry name" value="Zn-dependent exopeptidases"/>
    <property type="match status" value="1"/>
</dbReference>
<dbReference type="GO" id="GO:0046657">
    <property type="term" value="P:folic acid catabolic process"/>
    <property type="evidence" value="ECO:0007669"/>
    <property type="project" value="TreeGrafter"/>
</dbReference>
<dbReference type="PIRSF" id="PIRSF005962">
    <property type="entry name" value="Pept_M20D_amidohydro"/>
    <property type="match status" value="1"/>
</dbReference>
<evidence type="ECO:0000313" key="4">
    <source>
        <dbReference type="Proteomes" id="UP000066737"/>
    </source>
</evidence>
<feature type="domain" description="Peptidase M20 dimerisation" evidence="2">
    <location>
        <begin position="226"/>
        <end position="314"/>
    </location>
</feature>
<dbReference type="PANTHER" id="PTHR30575">
    <property type="entry name" value="PEPTIDASE M20"/>
    <property type="match status" value="1"/>
</dbReference>
<evidence type="ECO:0000256" key="1">
    <source>
        <dbReference type="PIRSR" id="PIRSR005962-1"/>
    </source>
</evidence>
<dbReference type="GO" id="GO:0046872">
    <property type="term" value="F:metal ion binding"/>
    <property type="evidence" value="ECO:0007669"/>
    <property type="project" value="UniProtKB-KW"/>
</dbReference>
<reference evidence="4" key="1">
    <citation type="journal article" date="2016" name="Environ. Microbiol.">
        <title>The complete genome of a viable archaeum isolated from 123-million-year-old rock salt.</title>
        <authorList>
            <person name="Jaakkola S.T."/>
            <person name="Pfeiffer F."/>
            <person name="Ravantti J.J."/>
            <person name="Guo Q."/>
            <person name="Liu Y."/>
            <person name="Chen X."/>
            <person name="Ma H."/>
            <person name="Yang C."/>
            <person name="Oksanen H.M."/>
            <person name="Bamford D.H."/>
        </authorList>
    </citation>
    <scope>NUCLEOTIDE SEQUENCE</scope>
    <source>
        <strain evidence="4">JI20-1</strain>
    </source>
</reference>
<dbReference type="SUPFAM" id="SSF55031">
    <property type="entry name" value="Bacterial exopeptidase dimerisation domain"/>
    <property type="match status" value="1"/>
</dbReference>
<dbReference type="InterPro" id="IPR002933">
    <property type="entry name" value="Peptidase_M20"/>
</dbReference>
<organism evidence="3 4">
    <name type="scientific">Halobacterium hubeiense</name>
    <dbReference type="NCBI Taxonomy" id="1407499"/>
    <lineage>
        <taxon>Archaea</taxon>
        <taxon>Methanobacteriati</taxon>
        <taxon>Methanobacteriota</taxon>
        <taxon>Stenosarchaea group</taxon>
        <taxon>Halobacteria</taxon>
        <taxon>Halobacteriales</taxon>
        <taxon>Halobacteriaceae</taxon>
        <taxon>Halobacterium</taxon>
    </lineage>
</organism>
<protein>
    <submittedName>
        <fullName evidence="3">M20 family amidohydrolase (Homolog to indole-3-acetyl-aspartate hydrolase)</fullName>
    </submittedName>
</protein>
<dbReference type="GeneID" id="26658289"/>
<evidence type="ECO:0000259" key="2">
    <source>
        <dbReference type="Pfam" id="PF07687"/>
    </source>
</evidence>
<dbReference type="NCBIfam" id="TIGR01891">
    <property type="entry name" value="amidohydrolases"/>
    <property type="match status" value="1"/>
</dbReference>
<proteinExistence type="predicted"/>
<feature type="binding site" evidence="1">
    <location>
        <position position="200"/>
    </location>
    <ligand>
        <name>Mn(2+)</name>
        <dbReference type="ChEBI" id="CHEBI:29035"/>
        <label>2</label>
    </ligand>
</feature>
<accession>A0A0U5H229</accession>
<dbReference type="InterPro" id="IPR017439">
    <property type="entry name" value="Amidohydrolase"/>
</dbReference>
<keyword evidence="1" id="KW-0479">Metal-binding</keyword>
<feature type="binding site" evidence="1">
    <location>
        <position position="396"/>
    </location>
    <ligand>
        <name>Mn(2+)</name>
        <dbReference type="ChEBI" id="CHEBI:29035"/>
        <label>2</label>
    </ligand>
</feature>
<dbReference type="InterPro" id="IPR052030">
    <property type="entry name" value="Peptidase_M20/M20A_hydrolases"/>
</dbReference>
<feature type="binding site" evidence="1">
    <location>
        <position position="142"/>
    </location>
    <ligand>
        <name>Mn(2+)</name>
        <dbReference type="ChEBI" id="CHEBI:29035"/>
        <label>2</label>
    </ligand>
</feature>
<comment type="cofactor">
    <cofactor evidence="1">
        <name>Mn(2+)</name>
        <dbReference type="ChEBI" id="CHEBI:29035"/>
    </cofactor>
    <text evidence="1">The Mn(2+) ion enhances activity.</text>
</comment>
<dbReference type="InterPro" id="IPR036264">
    <property type="entry name" value="Bact_exopeptidase_dim_dom"/>
</dbReference>
<dbReference type="PANTHER" id="PTHR30575:SF3">
    <property type="entry name" value="PEPTIDASE M20 DIMERISATION DOMAIN-CONTAINING PROTEIN"/>
    <property type="match status" value="1"/>
</dbReference>
<evidence type="ECO:0000313" key="3">
    <source>
        <dbReference type="EMBL" id="CQH50269.1"/>
    </source>
</evidence>
<dbReference type="GO" id="GO:0071713">
    <property type="term" value="F:para-aminobenzoyl-glutamate hydrolase activity"/>
    <property type="evidence" value="ECO:0007669"/>
    <property type="project" value="TreeGrafter"/>
</dbReference>
<sequence>MSADATERLVALRRDLHRHPEPAWCEFYTTARIVEECRRIGVDELHVGRDAIDPDARMAVPDGDELAEWFERAREDGADPDILEQLEGGHTGAIAVLERGEGPTVALRVDIDALHITESEDGDHHPASEGFRSEHEGQMHACGHDGHAAIGVGVLEAVANSDFAGTFKVVFQPAEERVGGGKALAESGHLDDVDYLYAVHLGLDHPTGEVVAGIDGFLAVSHLLAEFEGEPAHAGAHPEQGRNAVQAMATAIQNLYAIPRHDGGATRVNAGRAGGGTATNIIPEDAFVEGEVRGETTELMRYMKEKADRVLRSAAEMHDCEVELSTEGEAPSAESDDELREVFGAEAADVAGVETVTERDDLGGSEDATFLMNRVQEQGGLACYVCVGTDHPGGHHTSTFDVDERSIGIGVESLTNAILRVGEEQP</sequence>
<feature type="binding site" evidence="1">
    <location>
        <position position="144"/>
    </location>
    <ligand>
        <name>Mn(2+)</name>
        <dbReference type="ChEBI" id="CHEBI:29035"/>
        <label>2</label>
    </ligand>
</feature>
<dbReference type="OrthoDB" id="247417at2157"/>
<dbReference type="STRING" id="1407499.HHUB_1609"/>
<dbReference type="Gene3D" id="3.40.630.10">
    <property type="entry name" value="Zn peptidases"/>
    <property type="match status" value="2"/>
</dbReference>
<gene>
    <name evidence="3" type="ORF">HHUB_1609</name>
</gene>
<dbReference type="AlphaFoldDB" id="A0A0U5H229"/>
<dbReference type="KEGG" id="hhb:Hhub_1609"/>
<dbReference type="GO" id="GO:0005737">
    <property type="term" value="C:cytoplasm"/>
    <property type="evidence" value="ECO:0007669"/>
    <property type="project" value="TreeGrafter"/>
</dbReference>
<dbReference type="Proteomes" id="UP000066737">
    <property type="component" value="Chromosome I"/>
</dbReference>
<dbReference type="Pfam" id="PF01546">
    <property type="entry name" value="Peptidase_M20"/>
    <property type="match status" value="1"/>
</dbReference>
<dbReference type="GO" id="GO:0016805">
    <property type="term" value="F:dipeptidase activity"/>
    <property type="evidence" value="ECO:0007669"/>
    <property type="project" value="TreeGrafter"/>
</dbReference>
<name>A0A0U5H229_9EURY</name>
<dbReference type="InterPro" id="IPR011650">
    <property type="entry name" value="Peptidase_M20_dimer"/>
</dbReference>
<keyword evidence="4" id="KW-1185">Reference proteome</keyword>
<keyword evidence="1" id="KW-0464">Manganese</keyword>
<feature type="binding site" evidence="1">
    <location>
        <position position="176"/>
    </location>
    <ligand>
        <name>Mn(2+)</name>
        <dbReference type="ChEBI" id="CHEBI:29035"/>
        <label>2</label>
    </ligand>
</feature>
<dbReference type="RefSeq" id="WP_059056069.1">
    <property type="nucleotide sequence ID" value="NZ_CEML01000002.1"/>
</dbReference>